<dbReference type="PANTHER" id="PTHR46696">
    <property type="entry name" value="P450, PUTATIVE (EUROFUNG)-RELATED"/>
    <property type="match status" value="1"/>
</dbReference>
<keyword evidence="2" id="KW-0349">Heme</keyword>
<keyword evidence="4" id="KW-0560">Oxidoreductase</keyword>
<dbReference type="PANTHER" id="PTHR46696:SF1">
    <property type="entry name" value="CYTOCHROME P450 YJIB-RELATED"/>
    <property type="match status" value="1"/>
</dbReference>
<name>A0A1A6BGS0_MYCGO</name>
<dbReference type="GO" id="GO:0020037">
    <property type="term" value="F:heme binding"/>
    <property type="evidence" value="ECO:0007669"/>
    <property type="project" value="InterPro"/>
</dbReference>
<dbReference type="Proteomes" id="UP000093757">
    <property type="component" value="Unassembled WGS sequence"/>
</dbReference>
<sequence length="420" mass="45490">MDPMDVPDQQSSGPGGRWPVWSPGLSAVDPAAPAFHASPGRFEVWRAAREAHPVAWTESAEFGGFWSVTAHGLARQVLQHPLVFASTAGMRLGSNPRSVAMASGRLLVVTDGTAHRRLRAAHSAWLSSSTIDRISSEIWRDIELVVTGLMDRGGSFDGRGELGTVIAHQVLGRVLGLPREDWTELARLTDAAYATDTVQEATQAHGDLLMYLYGLLEQRRAQPRDDFVTALAQSSVDGRPLTDDEVLLNCDGMLSGGLETTPLAVCGALAVFAQDPDCWQRLRAEPERIVPAVEEILRWTSPAAHVMRTTLTDTTLGEAKIRAGDRVVVWLAAANRDEAVFSDAERFVLDRDHNPHLALGSGPHSCVGAVLARLELRALLTVLTRVVSSIAVTGRLEYRNSNFLHGHDIAELTMTPAADA</sequence>
<comment type="caution">
    <text evidence="8">The sequence shown here is derived from an EMBL/GenBank/DDBJ whole genome shotgun (WGS) entry which is preliminary data.</text>
</comment>
<protein>
    <recommendedName>
        <fullName evidence="10">Cytochrome P450</fullName>
    </recommendedName>
</protein>
<evidence type="ECO:0000256" key="1">
    <source>
        <dbReference type="ARBA" id="ARBA00010617"/>
    </source>
</evidence>
<evidence type="ECO:0000256" key="5">
    <source>
        <dbReference type="ARBA" id="ARBA00023004"/>
    </source>
</evidence>
<dbReference type="EMBL" id="MAEM01000268">
    <property type="protein sequence ID" value="OBS01550.1"/>
    <property type="molecule type" value="Genomic_DNA"/>
</dbReference>
<dbReference type="SUPFAM" id="SSF48264">
    <property type="entry name" value="Cytochrome P450"/>
    <property type="match status" value="1"/>
</dbReference>
<proteinExistence type="inferred from homology"/>
<dbReference type="InterPro" id="IPR001128">
    <property type="entry name" value="Cyt_P450"/>
</dbReference>
<evidence type="ECO:0000256" key="7">
    <source>
        <dbReference type="SAM" id="MobiDB-lite"/>
    </source>
</evidence>
<keyword evidence="6" id="KW-0503">Monooxygenase</keyword>
<evidence type="ECO:0000256" key="3">
    <source>
        <dbReference type="ARBA" id="ARBA00022723"/>
    </source>
</evidence>
<keyword evidence="3" id="KW-0479">Metal-binding</keyword>
<dbReference type="InterPro" id="IPR036396">
    <property type="entry name" value="Cyt_P450_sf"/>
</dbReference>
<evidence type="ECO:0000313" key="8">
    <source>
        <dbReference type="EMBL" id="OBS01550.1"/>
    </source>
</evidence>
<dbReference type="OrthoDB" id="4156795at2"/>
<evidence type="ECO:0000313" key="9">
    <source>
        <dbReference type="Proteomes" id="UP000093757"/>
    </source>
</evidence>
<reference evidence="8 9" key="1">
    <citation type="submission" date="2016-06" db="EMBL/GenBank/DDBJ databases">
        <authorList>
            <person name="Kjaerup R.B."/>
            <person name="Dalgaard T.S."/>
            <person name="Juul-Madsen H.R."/>
        </authorList>
    </citation>
    <scope>NUCLEOTIDE SEQUENCE [LARGE SCALE GENOMIC DNA]</scope>
    <source>
        <strain evidence="8 9">1245752.6</strain>
    </source>
</reference>
<dbReference type="GO" id="GO:0004497">
    <property type="term" value="F:monooxygenase activity"/>
    <property type="evidence" value="ECO:0007669"/>
    <property type="project" value="UniProtKB-KW"/>
</dbReference>
<evidence type="ECO:0000256" key="6">
    <source>
        <dbReference type="ARBA" id="ARBA00023033"/>
    </source>
</evidence>
<dbReference type="InterPro" id="IPR002397">
    <property type="entry name" value="Cyt_P450_B"/>
</dbReference>
<dbReference type="PRINTS" id="PR00359">
    <property type="entry name" value="BP450"/>
</dbReference>
<dbReference type="Gene3D" id="1.10.630.10">
    <property type="entry name" value="Cytochrome P450"/>
    <property type="match status" value="1"/>
</dbReference>
<evidence type="ECO:0000256" key="4">
    <source>
        <dbReference type="ARBA" id="ARBA00023002"/>
    </source>
</evidence>
<dbReference type="GO" id="GO:0016705">
    <property type="term" value="F:oxidoreductase activity, acting on paired donors, with incorporation or reduction of molecular oxygen"/>
    <property type="evidence" value="ECO:0007669"/>
    <property type="project" value="InterPro"/>
</dbReference>
<dbReference type="Pfam" id="PF00067">
    <property type="entry name" value="p450"/>
    <property type="match status" value="1"/>
</dbReference>
<feature type="region of interest" description="Disordered" evidence="7">
    <location>
        <begin position="1"/>
        <end position="21"/>
    </location>
</feature>
<evidence type="ECO:0000256" key="2">
    <source>
        <dbReference type="ARBA" id="ARBA00022617"/>
    </source>
</evidence>
<organism evidence="8 9">
    <name type="scientific">Mycobacterium gordonae</name>
    <dbReference type="NCBI Taxonomy" id="1778"/>
    <lineage>
        <taxon>Bacteria</taxon>
        <taxon>Bacillati</taxon>
        <taxon>Actinomycetota</taxon>
        <taxon>Actinomycetes</taxon>
        <taxon>Mycobacteriales</taxon>
        <taxon>Mycobacteriaceae</taxon>
        <taxon>Mycobacterium</taxon>
    </lineage>
</organism>
<keyword evidence="5" id="KW-0408">Iron</keyword>
<dbReference type="GO" id="GO:0005506">
    <property type="term" value="F:iron ion binding"/>
    <property type="evidence" value="ECO:0007669"/>
    <property type="project" value="InterPro"/>
</dbReference>
<accession>A0A1A6BGS0</accession>
<comment type="similarity">
    <text evidence="1">Belongs to the cytochrome P450 family.</text>
</comment>
<gene>
    <name evidence="8" type="ORF">A9W98_01455</name>
</gene>
<dbReference type="AlphaFoldDB" id="A0A1A6BGS0"/>
<evidence type="ECO:0008006" key="10">
    <source>
        <dbReference type="Google" id="ProtNLM"/>
    </source>
</evidence>